<accession>A0A919VV96</accession>
<reference evidence="2" key="1">
    <citation type="submission" date="2021-03" db="EMBL/GenBank/DDBJ databases">
        <title>Whole genome shotgun sequence of Actinoplanes auranticolor NBRC 12245.</title>
        <authorList>
            <person name="Komaki H."/>
            <person name="Tamura T."/>
        </authorList>
    </citation>
    <scope>NUCLEOTIDE SEQUENCE</scope>
    <source>
        <strain evidence="2">NBRC 12245</strain>
    </source>
</reference>
<evidence type="ECO:0000256" key="1">
    <source>
        <dbReference type="SAM" id="MobiDB-lite"/>
    </source>
</evidence>
<proteinExistence type="predicted"/>
<comment type="caution">
    <text evidence="2">The sequence shown here is derived from an EMBL/GenBank/DDBJ whole genome shotgun (WGS) entry which is preliminary data.</text>
</comment>
<gene>
    <name evidence="2" type="ORF">Aau02nite_78950</name>
</gene>
<keyword evidence="3" id="KW-1185">Reference proteome</keyword>
<feature type="region of interest" description="Disordered" evidence="1">
    <location>
        <begin position="47"/>
        <end position="67"/>
    </location>
</feature>
<feature type="region of interest" description="Disordered" evidence="1">
    <location>
        <begin position="1"/>
        <end position="24"/>
    </location>
</feature>
<dbReference type="AlphaFoldDB" id="A0A919VV96"/>
<feature type="compositionally biased region" description="Basic and acidic residues" evidence="1">
    <location>
        <begin position="1"/>
        <end position="12"/>
    </location>
</feature>
<dbReference type="EMBL" id="BOQL01000071">
    <property type="protein sequence ID" value="GIM78041.1"/>
    <property type="molecule type" value="Genomic_DNA"/>
</dbReference>
<evidence type="ECO:0000313" key="3">
    <source>
        <dbReference type="Proteomes" id="UP000681340"/>
    </source>
</evidence>
<protein>
    <submittedName>
        <fullName evidence="2">Uncharacterized protein</fullName>
    </submittedName>
</protein>
<dbReference type="Proteomes" id="UP000681340">
    <property type="component" value="Unassembled WGS sequence"/>
</dbReference>
<organism evidence="2 3">
    <name type="scientific">Actinoplanes auranticolor</name>
    <dbReference type="NCBI Taxonomy" id="47988"/>
    <lineage>
        <taxon>Bacteria</taxon>
        <taxon>Bacillati</taxon>
        <taxon>Actinomycetota</taxon>
        <taxon>Actinomycetes</taxon>
        <taxon>Micromonosporales</taxon>
        <taxon>Micromonosporaceae</taxon>
        <taxon>Actinoplanes</taxon>
    </lineage>
</organism>
<name>A0A919VV96_9ACTN</name>
<sequence>MADRELSRDPNRIRKRLRRNTNPARDMPMLVEVIGYKPVSEWDLEELGRGRPKNSDGSFPSGGKPKWITPMIEAERKKRLAEATHDALMAHSDAAMRVLGELVDDPKTPANVRMQIAMFLYEQQHGKAASKVSLDATIGPRQAIASAIVLDDGLPQGHLTIEGELAEVDEDETEADRAMIGLDDD</sequence>
<evidence type="ECO:0000313" key="2">
    <source>
        <dbReference type="EMBL" id="GIM78041.1"/>
    </source>
</evidence>